<protein>
    <submittedName>
        <fullName evidence="2">Aminoglycoside phosphotransferase</fullName>
    </submittedName>
</protein>
<dbReference type="OrthoDB" id="236897at2"/>
<dbReference type="GO" id="GO:0016740">
    <property type="term" value="F:transferase activity"/>
    <property type="evidence" value="ECO:0007669"/>
    <property type="project" value="UniProtKB-KW"/>
</dbReference>
<dbReference type="SUPFAM" id="SSF56112">
    <property type="entry name" value="Protein kinase-like (PK-like)"/>
    <property type="match status" value="1"/>
</dbReference>
<reference evidence="2 3" key="1">
    <citation type="submission" date="2016-03" db="EMBL/GenBank/DDBJ databases">
        <title>Draft genome sequence of Paenibacillus antarcticus CECT 5836.</title>
        <authorList>
            <person name="Shin S.-K."/>
            <person name="Yi H."/>
        </authorList>
    </citation>
    <scope>NUCLEOTIDE SEQUENCE [LARGE SCALE GENOMIC DNA]</scope>
    <source>
        <strain evidence="2 3">CECT 5836</strain>
    </source>
</reference>
<dbReference type="Gene3D" id="3.90.1200.10">
    <property type="match status" value="1"/>
</dbReference>
<dbReference type="Proteomes" id="UP000077355">
    <property type="component" value="Unassembled WGS sequence"/>
</dbReference>
<accession>A0A162LVB6</accession>
<comment type="caution">
    <text evidence="2">The sequence shown here is derived from an EMBL/GenBank/DDBJ whole genome shotgun (WGS) entry which is preliminary data.</text>
</comment>
<dbReference type="InterPro" id="IPR002575">
    <property type="entry name" value="Aminoglycoside_PTrfase"/>
</dbReference>
<organism evidence="2 3">
    <name type="scientific">Paenibacillus antarcticus</name>
    <dbReference type="NCBI Taxonomy" id="253703"/>
    <lineage>
        <taxon>Bacteria</taxon>
        <taxon>Bacillati</taxon>
        <taxon>Bacillota</taxon>
        <taxon>Bacilli</taxon>
        <taxon>Bacillales</taxon>
        <taxon>Paenibacillaceae</taxon>
        <taxon>Paenibacillus</taxon>
    </lineage>
</organism>
<feature type="domain" description="Aminoglycoside phosphotransferase" evidence="1">
    <location>
        <begin position="105"/>
        <end position="164"/>
    </location>
</feature>
<keyword evidence="3" id="KW-1185">Reference proteome</keyword>
<evidence type="ECO:0000313" key="3">
    <source>
        <dbReference type="Proteomes" id="UP000077355"/>
    </source>
</evidence>
<sequence length="268" mass="30346">MSEIEEVLPGGNVNKVVRLGDTIRRSANNNPYVNDLLIHLEKSGFYNAPRFLGMDEQGREVFTYIPGEVPGNDYPDIAPYMWSDASLIEIAKLQRQFHDATRGFSSEAMPKNAYPDSAINEVVCHNDAAPYNIVFRDQQPKALIDFDMASPGPRIWDIAYTLYTTVPLASFEPDVSDVATVPYIPDLHAGNRRRRIALFFENYAMEVPDNLKQWVIERLQALCATLSQGKANGEEAFAKMVDEGHLSHYEQEIKFLTLHFDDWAISLD</sequence>
<evidence type="ECO:0000313" key="2">
    <source>
        <dbReference type="EMBL" id="OAB40297.1"/>
    </source>
</evidence>
<dbReference type="RefSeq" id="WP_068653104.1">
    <property type="nucleotide sequence ID" value="NZ_CP043611.1"/>
</dbReference>
<dbReference type="Pfam" id="PF01636">
    <property type="entry name" value="APH"/>
    <property type="match status" value="1"/>
</dbReference>
<evidence type="ECO:0000259" key="1">
    <source>
        <dbReference type="Pfam" id="PF01636"/>
    </source>
</evidence>
<name>A0A162LVB6_9BACL</name>
<gene>
    <name evidence="2" type="ORF">PBAT_23625</name>
</gene>
<proteinExistence type="predicted"/>
<dbReference type="InterPro" id="IPR011009">
    <property type="entry name" value="Kinase-like_dom_sf"/>
</dbReference>
<keyword evidence="2" id="KW-0808">Transferase</keyword>
<dbReference type="AlphaFoldDB" id="A0A162LVB6"/>
<dbReference type="EMBL" id="LVJI01000054">
    <property type="protein sequence ID" value="OAB40297.1"/>
    <property type="molecule type" value="Genomic_DNA"/>
</dbReference>